<evidence type="ECO:0000313" key="3">
    <source>
        <dbReference type="Proteomes" id="UP000574769"/>
    </source>
</evidence>
<dbReference type="Proteomes" id="UP000574769">
    <property type="component" value="Unassembled WGS sequence"/>
</dbReference>
<dbReference type="AlphaFoldDB" id="A0A7W7APU5"/>
<keyword evidence="1" id="KW-0175">Coiled coil</keyword>
<dbReference type="RefSeq" id="WP_246360753.1">
    <property type="nucleotide sequence ID" value="NZ_JACHNY010000022.1"/>
</dbReference>
<feature type="coiled-coil region" evidence="1">
    <location>
        <begin position="1"/>
        <end position="35"/>
    </location>
</feature>
<gene>
    <name evidence="2" type="ORF">GGQ96_004169</name>
</gene>
<protein>
    <submittedName>
        <fullName evidence="2">Uncharacterized protein</fullName>
    </submittedName>
</protein>
<comment type="caution">
    <text evidence="2">The sequence shown here is derived from an EMBL/GenBank/DDBJ whole genome shotgun (WGS) entry which is preliminary data.</text>
</comment>
<proteinExistence type="predicted"/>
<keyword evidence="3" id="KW-1185">Reference proteome</keyword>
<reference evidence="2 3" key="1">
    <citation type="submission" date="2020-08" db="EMBL/GenBank/DDBJ databases">
        <title>Genomic Encyclopedia of Type Strains, Phase IV (KMG-IV): sequencing the most valuable type-strain genomes for metagenomic binning, comparative biology and taxonomic classification.</title>
        <authorList>
            <person name="Goeker M."/>
        </authorList>
    </citation>
    <scope>NUCLEOTIDE SEQUENCE [LARGE SCALE GENOMIC DNA]</scope>
    <source>
        <strain evidence="2 3">DSM 15867</strain>
    </source>
</reference>
<name>A0A7W7APU5_9SPHN</name>
<sequence>MTMLKSRMKRLDQTRDQAAARLADIENSLLSLDDEDLLDIADIFRNQPMSLIGQIVLAEMQKRNISL</sequence>
<dbReference type="EMBL" id="JACHNY010000022">
    <property type="protein sequence ID" value="MBB4620009.1"/>
    <property type="molecule type" value="Genomic_DNA"/>
</dbReference>
<organism evidence="2 3">
    <name type="scientific">Sphingomonas abaci</name>
    <dbReference type="NCBI Taxonomy" id="237611"/>
    <lineage>
        <taxon>Bacteria</taxon>
        <taxon>Pseudomonadati</taxon>
        <taxon>Pseudomonadota</taxon>
        <taxon>Alphaproteobacteria</taxon>
        <taxon>Sphingomonadales</taxon>
        <taxon>Sphingomonadaceae</taxon>
        <taxon>Sphingomonas</taxon>
    </lineage>
</organism>
<evidence type="ECO:0000256" key="1">
    <source>
        <dbReference type="SAM" id="Coils"/>
    </source>
</evidence>
<evidence type="ECO:0000313" key="2">
    <source>
        <dbReference type="EMBL" id="MBB4620009.1"/>
    </source>
</evidence>
<accession>A0A7W7APU5</accession>